<dbReference type="OrthoDB" id="9182772at2"/>
<comment type="caution">
    <text evidence="2">The sequence shown here is derived from an EMBL/GenBank/DDBJ whole genome shotgun (WGS) entry which is preliminary data.</text>
</comment>
<feature type="transmembrane region" description="Helical" evidence="1">
    <location>
        <begin position="53"/>
        <end position="71"/>
    </location>
</feature>
<reference evidence="2 3" key="1">
    <citation type="submission" date="2019-07" db="EMBL/GenBank/DDBJ databases">
        <title>Whole genome shotgun sequence of Thiobacillus plumbophilus NBRC 107929.</title>
        <authorList>
            <person name="Hosoyama A."/>
            <person name="Uohara A."/>
            <person name="Ohji S."/>
            <person name="Ichikawa N."/>
        </authorList>
    </citation>
    <scope>NUCLEOTIDE SEQUENCE [LARGE SCALE GENOMIC DNA]</scope>
    <source>
        <strain evidence="2 3">NBRC 107929</strain>
    </source>
</reference>
<proteinExistence type="predicted"/>
<dbReference type="AlphaFoldDB" id="A0A512L7D2"/>
<name>A0A512L7D2_9PROT</name>
<accession>A0A512L7D2</accession>
<feature type="transmembrane region" description="Helical" evidence="1">
    <location>
        <begin position="30"/>
        <end position="47"/>
    </location>
</feature>
<protein>
    <recommendedName>
        <fullName evidence="4">Toxin CptA</fullName>
    </recommendedName>
</protein>
<sequence length="154" mass="17124">MKWESEYAYSTIIAMNLPPLRIAVHSSRRLMAVLIAMHGMAGLAVWWALPAGWMRVAGITVLAASLACSVVQQSRRHFTGLELDHDGTFRLRRDDAWQTARLLDAFVTPALTVLRLRLENGDTVALTLLPDSLAGDDFRRLRVSLKWGADPDVA</sequence>
<keyword evidence="1" id="KW-0472">Membrane</keyword>
<dbReference type="Proteomes" id="UP000321337">
    <property type="component" value="Unassembled WGS sequence"/>
</dbReference>
<evidence type="ECO:0000313" key="3">
    <source>
        <dbReference type="Proteomes" id="UP000321337"/>
    </source>
</evidence>
<evidence type="ECO:0000313" key="2">
    <source>
        <dbReference type="EMBL" id="GEP30386.1"/>
    </source>
</evidence>
<keyword evidence="1" id="KW-0812">Transmembrane</keyword>
<evidence type="ECO:0000256" key="1">
    <source>
        <dbReference type="SAM" id="Phobius"/>
    </source>
</evidence>
<gene>
    <name evidence="2" type="ORF">TPL01_15240</name>
</gene>
<evidence type="ECO:0008006" key="4">
    <source>
        <dbReference type="Google" id="ProtNLM"/>
    </source>
</evidence>
<dbReference type="Pfam" id="PF07254">
    <property type="entry name" value="Cpta_toxin"/>
    <property type="match status" value="1"/>
</dbReference>
<keyword evidence="3" id="KW-1185">Reference proteome</keyword>
<dbReference type="InterPro" id="IPR009883">
    <property type="entry name" value="YgfX"/>
</dbReference>
<dbReference type="RefSeq" id="WP_147072389.1">
    <property type="nucleotide sequence ID" value="NZ_AP021884.1"/>
</dbReference>
<keyword evidence="1" id="KW-1133">Transmembrane helix</keyword>
<organism evidence="2 3">
    <name type="scientific">Sulfuriferula plumbiphila</name>
    <dbReference type="NCBI Taxonomy" id="171865"/>
    <lineage>
        <taxon>Bacteria</taxon>
        <taxon>Pseudomonadati</taxon>
        <taxon>Pseudomonadota</taxon>
        <taxon>Betaproteobacteria</taxon>
        <taxon>Nitrosomonadales</taxon>
        <taxon>Sulfuricellaceae</taxon>
        <taxon>Sulfuriferula</taxon>
    </lineage>
</organism>
<dbReference type="EMBL" id="BKAD01000013">
    <property type="protein sequence ID" value="GEP30386.1"/>
    <property type="molecule type" value="Genomic_DNA"/>
</dbReference>